<gene>
    <name evidence="10" type="ORF">FQA18_17995</name>
    <name evidence="9" type="ORF">GOC85_07915</name>
</gene>
<dbReference type="SUPFAM" id="SSF143081">
    <property type="entry name" value="BB1717-like"/>
    <property type="match status" value="1"/>
</dbReference>
<dbReference type="RefSeq" id="WP_144859592.1">
    <property type="nucleotide sequence ID" value="NZ_VMTR01000234.1"/>
</dbReference>
<evidence type="ECO:0000256" key="8">
    <source>
        <dbReference type="SAM" id="MobiDB-lite"/>
    </source>
</evidence>
<dbReference type="GO" id="GO:0006508">
    <property type="term" value="P:proteolysis"/>
    <property type="evidence" value="ECO:0007669"/>
    <property type="project" value="UniProtKB-KW"/>
</dbReference>
<evidence type="ECO:0000313" key="9">
    <source>
        <dbReference type="EMBL" id="NLV02511.1"/>
    </source>
</evidence>
<keyword evidence="6" id="KW-0238">DNA-binding</keyword>
<evidence type="ECO:0000313" key="11">
    <source>
        <dbReference type="Proteomes" id="UP000320212"/>
    </source>
</evidence>
<protein>
    <submittedName>
        <fullName evidence="10">SOS response-associated peptidase</fullName>
    </submittedName>
</protein>
<evidence type="ECO:0000256" key="1">
    <source>
        <dbReference type="ARBA" id="ARBA00008136"/>
    </source>
</evidence>
<comment type="caution">
    <text evidence="10">The sequence shown here is derived from an EMBL/GenBank/DDBJ whole genome shotgun (WGS) entry which is preliminary data.</text>
</comment>
<keyword evidence="2" id="KW-0645">Protease</keyword>
<evidence type="ECO:0000256" key="5">
    <source>
        <dbReference type="ARBA" id="ARBA00023124"/>
    </source>
</evidence>
<dbReference type="EMBL" id="WOWC01000001">
    <property type="protein sequence ID" value="NLV02511.1"/>
    <property type="molecule type" value="Genomic_DNA"/>
</dbReference>
<organism evidence="10 11">
    <name type="scientific">Haloferax volcanii</name>
    <name type="common">Halobacterium volcanii</name>
    <dbReference type="NCBI Taxonomy" id="2246"/>
    <lineage>
        <taxon>Archaea</taxon>
        <taxon>Methanobacteriati</taxon>
        <taxon>Methanobacteriota</taxon>
        <taxon>Stenosarchaea group</taxon>
        <taxon>Halobacteria</taxon>
        <taxon>Halobacteriales</taxon>
        <taxon>Haloferacaceae</taxon>
        <taxon>Haloferax</taxon>
    </lineage>
</organism>
<accession>A0A847TV30</accession>
<dbReference type="EMBL" id="VMTR01000234">
    <property type="protein sequence ID" value="TVT90562.1"/>
    <property type="molecule type" value="Genomic_DNA"/>
</dbReference>
<keyword evidence="7" id="KW-0456">Lyase</keyword>
<sequence length="234" mass="26214">MCGRYTLFTPPEELETRFDATPMRPLSARYNCAPGQELPVVTNDAPGEFRFLKWGLVPSWADSASVGTDRINARAETVREKRSFADAYEARRCLVPSDGFYEWVDRGGRKQPYRVAFEDDRPFAMAGLWERWTPSTKQTGLGDFGSGGPSREQEPLETFTVVTTEPNDLVSELHHRMAVVLAPEDEQTWLHGDPDEAAALLDTYPDDELTAYPVSTRVNSPANDGPDLIERVEA</sequence>
<proteinExistence type="inferred from homology"/>
<dbReference type="GO" id="GO:0106300">
    <property type="term" value="P:protein-DNA covalent cross-linking repair"/>
    <property type="evidence" value="ECO:0007669"/>
    <property type="project" value="InterPro"/>
</dbReference>
<evidence type="ECO:0000256" key="7">
    <source>
        <dbReference type="ARBA" id="ARBA00023239"/>
    </source>
</evidence>
<dbReference type="Proteomes" id="UP000320212">
    <property type="component" value="Unassembled WGS sequence"/>
</dbReference>
<evidence type="ECO:0000313" key="10">
    <source>
        <dbReference type="EMBL" id="TVT90562.1"/>
    </source>
</evidence>
<keyword evidence="4" id="KW-0378">Hydrolase</keyword>
<keyword evidence="5" id="KW-0190">Covalent protein-DNA linkage</keyword>
<dbReference type="GO" id="GO:0016829">
    <property type="term" value="F:lyase activity"/>
    <property type="evidence" value="ECO:0007669"/>
    <property type="project" value="UniProtKB-KW"/>
</dbReference>
<dbReference type="AlphaFoldDB" id="A0A558FYG3"/>
<accession>A0A558FYG3</accession>
<feature type="region of interest" description="Disordered" evidence="8">
    <location>
        <begin position="214"/>
        <end position="234"/>
    </location>
</feature>
<dbReference type="Pfam" id="PF02586">
    <property type="entry name" value="SRAP"/>
    <property type="match status" value="1"/>
</dbReference>
<evidence type="ECO:0000256" key="4">
    <source>
        <dbReference type="ARBA" id="ARBA00022801"/>
    </source>
</evidence>
<evidence type="ECO:0000256" key="2">
    <source>
        <dbReference type="ARBA" id="ARBA00022670"/>
    </source>
</evidence>
<dbReference type="Proteomes" id="UP000619835">
    <property type="component" value="Unassembled WGS sequence"/>
</dbReference>
<dbReference type="PANTHER" id="PTHR13604">
    <property type="entry name" value="DC12-RELATED"/>
    <property type="match status" value="1"/>
</dbReference>
<evidence type="ECO:0000256" key="3">
    <source>
        <dbReference type="ARBA" id="ARBA00022763"/>
    </source>
</evidence>
<evidence type="ECO:0000256" key="6">
    <source>
        <dbReference type="ARBA" id="ARBA00023125"/>
    </source>
</evidence>
<dbReference type="InterPro" id="IPR003738">
    <property type="entry name" value="SRAP"/>
</dbReference>
<dbReference type="GO" id="GO:0003697">
    <property type="term" value="F:single-stranded DNA binding"/>
    <property type="evidence" value="ECO:0007669"/>
    <property type="project" value="InterPro"/>
</dbReference>
<name>A0A558FYG3_HALVO</name>
<dbReference type="InterPro" id="IPR036590">
    <property type="entry name" value="SRAP-like"/>
</dbReference>
<dbReference type="Gene3D" id="3.90.1680.10">
    <property type="entry name" value="SOS response associated peptidase-like"/>
    <property type="match status" value="1"/>
</dbReference>
<dbReference type="GO" id="GO:0008233">
    <property type="term" value="F:peptidase activity"/>
    <property type="evidence" value="ECO:0007669"/>
    <property type="project" value="UniProtKB-KW"/>
</dbReference>
<keyword evidence="3" id="KW-0227">DNA damage</keyword>
<reference evidence="10 11" key="1">
    <citation type="submission" date="2019-07" db="EMBL/GenBank/DDBJ databases">
        <title>Draft genome sequence of Haloferax volcanii SS0101, isolated from salt farm in Samut Sakhon, Thailand.</title>
        <authorList>
            <person name="Wanthongcharoen S."/>
            <person name="Yamprayoonswat W."/>
            <person name="Ruangsuj P."/>
            <person name="Thongpramul N."/>
            <person name="Jumpathong W."/>
            <person name="Sittihan S."/>
            <person name="Kanjanavas P."/>
            <person name="Yasawong M."/>
        </authorList>
    </citation>
    <scope>NUCLEOTIDE SEQUENCE [LARGE SCALE GENOMIC DNA]</scope>
    <source>
        <strain evidence="10 11">SS0101</strain>
    </source>
</reference>
<comment type="similarity">
    <text evidence="1">Belongs to the SOS response-associated peptidase family.</text>
</comment>
<dbReference type="PANTHER" id="PTHR13604:SF0">
    <property type="entry name" value="ABASIC SITE PROCESSING PROTEIN HMCES"/>
    <property type="match status" value="1"/>
</dbReference>
<reference evidence="9" key="2">
    <citation type="submission" date="2019-12" db="EMBL/GenBank/DDBJ databases">
        <title>Haloferax alexandrinus strain pws11.</title>
        <authorList>
            <person name="Verma D.K."/>
            <person name="Gopal K."/>
            <person name="Prasad E.S."/>
        </authorList>
    </citation>
    <scope>NUCLEOTIDE SEQUENCE</scope>
    <source>
        <strain evidence="9">Pws11</strain>
    </source>
</reference>